<proteinExistence type="inferred from homology"/>
<keyword evidence="1" id="KW-0949">S-adenosyl-L-methionine</keyword>
<dbReference type="PANTHER" id="PTHR12818:SF0">
    <property type="entry name" value="TRNA (ADENINE(37)-N6)-METHYLTRANSFERASE"/>
    <property type="match status" value="1"/>
</dbReference>
<dbReference type="PANTHER" id="PTHR12818">
    <property type="entry name" value="TRNA (ADENINE(37)-N6)-METHYLTRANSFERASE"/>
    <property type="match status" value="1"/>
</dbReference>
<dbReference type="EMBL" id="JAGUCO010000023">
    <property type="protein sequence ID" value="MBS2100436.1"/>
    <property type="molecule type" value="Genomic_DNA"/>
</dbReference>
<dbReference type="RefSeq" id="WP_212218271.1">
    <property type="nucleotide sequence ID" value="NZ_JAGUCO010000023.1"/>
</dbReference>
<dbReference type="SUPFAM" id="SSF118196">
    <property type="entry name" value="YaeB-like"/>
    <property type="match status" value="1"/>
</dbReference>
<dbReference type="Gene3D" id="2.40.30.70">
    <property type="entry name" value="YaeB-like"/>
    <property type="match status" value="1"/>
</dbReference>
<name>A0ABS5K1M2_9BACT</name>
<dbReference type="PROSITE" id="PS51668">
    <property type="entry name" value="TSAA_2"/>
    <property type="match status" value="1"/>
</dbReference>
<organism evidence="4 5">
    <name type="scientific">Carboxylicivirga linearis</name>
    <dbReference type="NCBI Taxonomy" id="1628157"/>
    <lineage>
        <taxon>Bacteria</taxon>
        <taxon>Pseudomonadati</taxon>
        <taxon>Bacteroidota</taxon>
        <taxon>Bacteroidia</taxon>
        <taxon>Marinilabiliales</taxon>
        <taxon>Marinilabiliaceae</taxon>
        <taxon>Carboxylicivirga</taxon>
    </lineage>
</organism>
<dbReference type="Proteomes" id="UP000708576">
    <property type="component" value="Unassembled WGS sequence"/>
</dbReference>
<evidence type="ECO:0000259" key="3">
    <source>
        <dbReference type="PROSITE" id="PS51668"/>
    </source>
</evidence>
<dbReference type="InterPro" id="IPR040372">
    <property type="entry name" value="YaeB-like"/>
</dbReference>
<dbReference type="InterPro" id="IPR023370">
    <property type="entry name" value="TrmO-like_N"/>
</dbReference>
<reference evidence="4 5" key="1">
    <citation type="journal article" date="2015" name="Int. J. Syst. Evol. Microbiol.">
        <title>Carboxylicivirga linearis sp. nov., isolated from a sea cucumber culture pond.</title>
        <authorList>
            <person name="Wang F.Q."/>
            <person name="Zhou Y.X."/>
            <person name="Lin X.Z."/>
            <person name="Chen G.J."/>
            <person name="Du Z.J."/>
        </authorList>
    </citation>
    <scope>NUCLEOTIDE SEQUENCE [LARGE SCALE GENOMIC DNA]</scope>
    <source>
        <strain evidence="4 5">FB218</strain>
    </source>
</reference>
<gene>
    <name evidence="4" type="primary">tsaA</name>
    <name evidence="4" type="ORF">KEM10_19275</name>
</gene>
<keyword evidence="5" id="KW-1185">Reference proteome</keyword>
<evidence type="ECO:0000256" key="2">
    <source>
        <dbReference type="ARBA" id="ARBA00033753"/>
    </source>
</evidence>
<dbReference type="NCBIfam" id="TIGR00104">
    <property type="entry name" value="tRNA_TsaA"/>
    <property type="match status" value="1"/>
</dbReference>
<comment type="similarity">
    <text evidence="2">Belongs to the tRNA methyltransferase O family.</text>
</comment>
<sequence>MSRSIIELQPIGIIHTPFQSIENMPIQPKAAENVEGTIEIYPEFEEGLLDLEEFSHITLFYHFHKISGFQLKVKPFMDTVEHGIFATKSPKRPNAIGLSTVELLSIEKNIIHIKMIDVLDGTPLLDIKPFFAKFDNRENTKAGWLDRQSNLQVDKLRSDDRFK</sequence>
<feature type="domain" description="TsaA-like" evidence="3">
    <location>
        <begin position="8"/>
        <end position="139"/>
    </location>
</feature>
<comment type="caution">
    <text evidence="4">The sequence shown here is derived from an EMBL/GenBank/DDBJ whole genome shotgun (WGS) entry which is preliminary data.</text>
</comment>
<evidence type="ECO:0000313" key="5">
    <source>
        <dbReference type="Proteomes" id="UP000708576"/>
    </source>
</evidence>
<dbReference type="Pfam" id="PF01980">
    <property type="entry name" value="TrmO_N"/>
    <property type="match status" value="1"/>
</dbReference>
<dbReference type="CDD" id="cd09281">
    <property type="entry name" value="UPF0066"/>
    <property type="match status" value="1"/>
</dbReference>
<protein>
    <submittedName>
        <fullName evidence="4">tRNA (N6-threonylcarbamoyladenosine(37)-N6)-methyltransferase TrmO</fullName>
    </submittedName>
</protein>
<evidence type="ECO:0000313" key="4">
    <source>
        <dbReference type="EMBL" id="MBS2100436.1"/>
    </source>
</evidence>
<dbReference type="InterPro" id="IPR036414">
    <property type="entry name" value="YaeB_N_sf"/>
</dbReference>
<evidence type="ECO:0000256" key="1">
    <source>
        <dbReference type="ARBA" id="ARBA00022691"/>
    </source>
</evidence>
<dbReference type="InterPro" id="IPR036413">
    <property type="entry name" value="YaeB-like_sf"/>
</dbReference>
<accession>A0ABS5K1M2</accession>